<reference evidence="1" key="1">
    <citation type="submission" date="2024-02" db="EMBL/GenBank/DDBJ databases">
        <title>Bacteria isolated from the canopy kelp, Nereocystis luetkeana.</title>
        <authorList>
            <person name="Pfister C.A."/>
            <person name="Younker I.T."/>
            <person name="Light S.H."/>
        </authorList>
    </citation>
    <scope>NUCLEOTIDE SEQUENCE</scope>
    <source>
        <strain evidence="1">TN.2.01</strain>
    </source>
</reference>
<sequence>MQSNTVVLQGTSYPICLVAGKGQTPSGYVPTVANTPDTAKQQIAQIGGALTGDAAKRLDVINLLNSAGINCPRSASARETASVLTQALISGAVTCYHQKAKSAIQVSDNTNSGSAGKKSNKKSSSTASGKSATQAPAKNTGAASNNTASEEPITNQECRSDPVSMLSGEEILPLIDFTLAGSRQLIWRRLYRSSHADVCTTMGNGWRHDFMASLTEHYLPPPKVGPKQKGTYWLEYQDEHGAKHKFEKVKPGQSSYQLSSNLALHYQTNGKQVLVTPDDQHLTFKPGESAWLLEKIINEKGQSIAFYYDAKERLHRIEVNKVRGCIISYNAQGLLSKIAAYCTDKNNKQQLLSPLLASYEYDENKNLVQSTNQQNETERYAYNAANLLTKRTRASGFSHHFEWDSYSPSAKCIKQWGDNNTYTYQFEYNLEAGETTCIDSRGHKEHFVHNAQGKLVKHTDPNGNVWQYTYNAQGQKLSEIKPDSSTTRYSYTPFGQLETITQPDGSQTHFAYNQLGQRVLTTLPDGQTITRKYSVAGLLQSETFGDGRTTLYSYDKLGQLTQHINKNGQITKYIWNEQGELLAKHHNDELIRYSYDSLGRVNATINNAGLLTQYKYNEHGQLTQTIAFDENEPENKQHQYFSYDEAGRLIRSQNSKGDTTEQHFEGLSQPHCVIQPDGSALHLTYDKERNLTAIERSDGHVYRISYDANENPTQITGFDGTLQQYKYDACNRLASVTQSNKRHVKIERDSLGRVTAQHASLASDSQIINNANYYSYNLQGKITRAHNAQSTLKQRFDKGGRLLCAEQVNNQQQAHTLQYSYDEYGRRQTLTLPDSSTLNYSYNKFGQLSAIHLQQANSTAVELAALSYDSQGNIQTQKFGNDVTLTQQFDVFNRLTQQQLTHPAQALFDTCTYNYDSINQLIARKEEGVSSHNINFEYNSLGQLIQQNLVSSENTKTTQYQWDSFGNPQSQTVQSNSSDTDLRDTGEQGIEHDAASNEHIASSSIDLTRATHNEYNELATSSSESSSKNSSHADSAINNQGTNNTTINSVTDADRLTQFGDSDFYYDEFGNQIRETGKGIKTRREYNAFNQLSCFNNNGTLTQYDYDPLGRRIAKHTEHGKIDYIWDNDQLIGECQHGEYTWYINLPNQSHPVALIKKGEVFYYHLDQLNTPRFVTNIKAEVVWENQADVYGYEESEVSTTNSFTQPIRFQGQYLDIESGLHYNRYRYYSPKQQRFINQDPIGLVGGINHYQYAPNPVNWVDPFGLLCKEGQAKVKAALDAKPEISDDLRSQIENICKQEQSGCTADEMVEQINAFDAVTGGLDLFVSGLLNTVVDVVAGGAGIATLAMSGGDVDAAVHTIESVQSNQIGPFTDAGRAVSEKLAPIMQEYYEDNMAALGDTMLEATGSPALATMAHKSVEIAATLVGGKTVLNGAKGLKVELNTPEAGVLNSNPLPIKLTRDLNASNLKISPETFNISNLTENKEVHALFIEALKSKAAGKGAYARYLNHLESGLTPEQVYKMDKPLVTSAFGQVSAKYTSMLREQHALGNLLEIPDGPLHHWNYNKGNFPDQIFEPRNLYPTKDMNQHINEVHALTTSGHITKSPINPELVIEIDTSYFPLP</sequence>
<evidence type="ECO:0000313" key="1">
    <source>
        <dbReference type="EMBL" id="MEL0603094.1"/>
    </source>
</evidence>
<comment type="caution">
    <text evidence="1">The sequence shown here is derived from an EMBL/GenBank/DDBJ whole genome shotgun (WGS) entry which is preliminary data.</text>
</comment>
<name>A0ACC6R064_9GAMM</name>
<accession>A0ACC6R064</accession>
<gene>
    <name evidence="1" type="ORF">V6250_02880</name>
</gene>
<keyword evidence="2" id="KW-1185">Reference proteome</keyword>
<organism evidence="1 2">
    <name type="scientific">Pseudoalteromonas undina</name>
    <dbReference type="NCBI Taxonomy" id="43660"/>
    <lineage>
        <taxon>Bacteria</taxon>
        <taxon>Pseudomonadati</taxon>
        <taxon>Pseudomonadota</taxon>
        <taxon>Gammaproteobacteria</taxon>
        <taxon>Alteromonadales</taxon>
        <taxon>Pseudoalteromonadaceae</taxon>
        <taxon>Pseudoalteromonas</taxon>
    </lineage>
</organism>
<dbReference type="EMBL" id="JBAKAX010000001">
    <property type="protein sequence ID" value="MEL0603094.1"/>
    <property type="molecule type" value="Genomic_DNA"/>
</dbReference>
<proteinExistence type="predicted"/>
<dbReference type="Proteomes" id="UP001374952">
    <property type="component" value="Unassembled WGS sequence"/>
</dbReference>
<protein>
    <submittedName>
        <fullName evidence="1">RHS repeat-associated core domain-containing protein</fullName>
    </submittedName>
</protein>
<evidence type="ECO:0000313" key="2">
    <source>
        <dbReference type="Proteomes" id="UP001374952"/>
    </source>
</evidence>